<feature type="domain" description="ABC transporter" evidence="7">
    <location>
        <begin position="279"/>
        <end position="493"/>
    </location>
</feature>
<dbReference type="EMBL" id="VWLE01000806">
    <property type="protein sequence ID" value="KAA3934195.1"/>
    <property type="molecule type" value="Genomic_DNA"/>
</dbReference>
<evidence type="ECO:0000313" key="9">
    <source>
        <dbReference type="Proteomes" id="UP000323717"/>
    </source>
</evidence>
<dbReference type="FunFam" id="3.40.50.300:FF:000070">
    <property type="entry name" value="Putative ABC transporter ATP-binding component"/>
    <property type="match status" value="1"/>
</dbReference>
<dbReference type="PROSITE" id="PS00211">
    <property type="entry name" value="ABC_TRANSPORTER_1"/>
    <property type="match status" value="2"/>
</dbReference>
<dbReference type="InterPro" id="IPR027417">
    <property type="entry name" value="P-loop_NTPase"/>
</dbReference>
<dbReference type="InterPro" id="IPR003439">
    <property type="entry name" value="ABC_transporter-like_ATP-bd"/>
</dbReference>
<gene>
    <name evidence="8" type="ORF">F3D71_29130</name>
</gene>
<comment type="similarity">
    <text evidence="4">Belongs to the ABC transporter superfamily. ABCF family. YbiT subfamily.</text>
</comment>
<evidence type="ECO:0000256" key="3">
    <source>
        <dbReference type="ARBA" id="ARBA00022840"/>
    </source>
</evidence>
<comment type="caution">
    <text evidence="8">The sequence shown here is derived from an EMBL/GenBank/DDBJ whole genome shotgun (WGS) entry which is preliminary data.</text>
</comment>
<dbReference type="Proteomes" id="UP000323717">
    <property type="component" value="Unassembled WGS sequence"/>
</dbReference>
<dbReference type="Gene3D" id="3.40.50.300">
    <property type="entry name" value="P-loop containing nucleotide triphosphate hydrolases"/>
    <property type="match status" value="2"/>
</dbReference>
<evidence type="ECO:0000256" key="6">
    <source>
        <dbReference type="SAM" id="Coils"/>
    </source>
</evidence>
<feature type="coiled-coil region" evidence="6">
    <location>
        <begin position="36"/>
        <end position="63"/>
    </location>
</feature>
<dbReference type="AlphaFoldDB" id="A0A5M5BTQ7"/>
<sequence>ARQPTRGKVSAPKDCVVAYLPQHLMTEDGRTVFDETAQAFSHLHEMEAQIEKLNKELETRTDYESDSYMALIEEVSSLSEKFYSINATNYEEDVEKALLGLGFTRGDFQRQTSDFSGGWRMRIELAKLLLQKPDVLLLDEPTNHLDIESIQWLEDFLINNGKAVIVISHDRKFVDNITTRTIEVTMGRIYDYKVNYSQYLQLRKDRREQQQKAYDEQQKFIAETKEFIERFKGTYSKTLQVQSRVKMLEKLELLEVDEEDTSALRLKFPPSPRSGSYPVIMEGVGKTYGDKVVFRNANLTIERGDKVAFVGKNGEGKSTLVKCIMKEIEHDGTLTLGHNVQIGYFAQNQASLMDENLTVFQTIDDVAKGDIRNKIRDLLGAFMFGGPEESMKKVKVLSGGERTRLAMIKLLLEPVNLLILDEPTNHLDMKTKDILKQALLDFDGTLIVVSHDRDFLDGLVTKVYEFGNQKVTEHLCGIYEFLEKKKMDSLQELEKK</sequence>
<dbReference type="SUPFAM" id="SSF52540">
    <property type="entry name" value="P-loop containing nucleoside triphosphate hydrolases"/>
    <property type="match status" value="2"/>
</dbReference>
<dbReference type="InterPro" id="IPR050611">
    <property type="entry name" value="ABCF"/>
</dbReference>
<dbReference type="Pfam" id="PF12848">
    <property type="entry name" value="ABC_tran_Xtn"/>
    <property type="match status" value="1"/>
</dbReference>
<keyword evidence="6" id="KW-0175">Coiled coil</keyword>
<keyword evidence="1" id="KW-0677">Repeat</keyword>
<dbReference type="GO" id="GO:0016887">
    <property type="term" value="F:ATP hydrolysis activity"/>
    <property type="evidence" value="ECO:0007669"/>
    <property type="project" value="InterPro"/>
</dbReference>
<evidence type="ECO:0000256" key="5">
    <source>
        <dbReference type="ARBA" id="ARBA00074044"/>
    </source>
</evidence>
<dbReference type="CDD" id="cd03221">
    <property type="entry name" value="ABCF_EF-3"/>
    <property type="match status" value="2"/>
</dbReference>
<feature type="non-terminal residue" evidence="8">
    <location>
        <position position="1"/>
    </location>
</feature>
<accession>A0A5M5BTQ7</accession>
<evidence type="ECO:0000259" key="7">
    <source>
        <dbReference type="PROSITE" id="PS50893"/>
    </source>
</evidence>
<dbReference type="FunFam" id="3.40.50.300:FF:000011">
    <property type="entry name" value="Putative ABC transporter ATP-binding component"/>
    <property type="match status" value="1"/>
</dbReference>
<dbReference type="PROSITE" id="PS50893">
    <property type="entry name" value="ABC_TRANSPORTER_2"/>
    <property type="match status" value="2"/>
</dbReference>
<dbReference type="PANTHER" id="PTHR19211:SF14">
    <property type="entry name" value="ATP-BINDING CASSETTE SUB-FAMILY F MEMBER 1"/>
    <property type="match status" value="1"/>
</dbReference>
<dbReference type="InterPro" id="IPR032781">
    <property type="entry name" value="ABC_tran_Xtn"/>
</dbReference>
<reference evidence="8 9" key="1">
    <citation type="journal article" date="2019" name="Nat. Med.">
        <title>A library of human gut bacterial isolates paired with longitudinal multiomics data enables mechanistic microbiome research.</title>
        <authorList>
            <person name="Poyet M."/>
            <person name="Groussin M."/>
            <person name="Gibbons S.M."/>
            <person name="Avila-Pacheco J."/>
            <person name="Jiang X."/>
            <person name="Kearney S.M."/>
            <person name="Perrotta A.R."/>
            <person name="Berdy B."/>
            <person name="Zhao S."/>
            <person name="Lieberman T.D."/>
            <person name="Swanson P.K."/>
            <person name="Smith M."/>
            <person name="Roesemann S."/>
            <person name="Alexander J.E."/>
            <person name="Rich S.A."/>
            <person name="Livny J."/>
            <person name="Vlamakis H."/>
            <person name="Clish C."/>
            <person name="Bullock K."/>
            <person name="Deik A."/>
            <person name="Scott J."/>
            <person name="Pierce K.A."/>
            <person name="Xavier R.J."/>
            <person name="Alm E.J."/>
        </authorList>
    </citation>
    <scope>NUCLEOTIDE SEQUENCE [LARGE SCALE GENOMIC DNA]</scope>
    <source>
        <strain evidence="8 9">BIOML-A163</strain>
    </source>
</reference>
<evidence type="ECO:0000256" key="2">
    <source>
        <dbReference type="ARBA" id="ARBA00022741"/>
    </source>
</evidence>
<dbReference type="PANTHER" id="PTHR19211">
    <property type="entry name" value="ATP-BINDING TRANSPORT PROTEIN-RELATED"/>
    <property type="match status" value="1"/>
</dbReference>
<evidence type="ECO:0000256" key="1">
    <source>
        <dbReference type="ARBA" id="ARBA00022737"/>
    </source>
</evidence>
<protein>
    <recommendedName>
        <fullName evidence="5">Probable ATP-binding protein YbiT</fullName>
    </recommendedName>
</protein>
<dbReference type="GO" id="GO:0005524">
    <property type="term" value="F:ATP binding"/>
    <property type="evidence" value="ECO:0007669"/>
    <property type="project" value="UniProtKB-KW"/>
</dbReference>
<proteinExistence type="inferred from homology"/>
<keyword evidence="2" id="KW-0547">Nucleotide-binding</keyword>
<keyword evidence="3 8" id="KW-0067">ATP-binding</keyword>
<name>A0A5M5BTQ7_BACOV</name>
<dbReference type="SMART" id="SM00382">
    <property type="entry name" value="AAA"/>
    <property type="match status" value="1"/>
</dbReference>
<dbReference type="InterPro" id="IPR003593">
    <property type="entry name" value="AAA+_ATPase"/>
</dbReference>
<feature type="domain" description="ABC transporter" evidence="7">
    <location>
        <begin position="1"/>
        <end position="211"/>
    </location>
</feature>
<dbReference type="Pfam" id="PF00005">
    <property type="entry name" value="ABC_tran"/>
    <property type="match status" value="2"/>
</dbReference>
<evidence type="ECO:0000313" key="8">
    <source>
        <dbReference type="EMBL" id="KAA3934195.1"/>
    </source>
</evidence>
<evidence type="ECO:0000256" key="4">
    <source>
        <dbReference type="ARBA" id="ARBA00061551"/>
    </source>
</evidence>
<dbReference type="InterPro" id="IPR017871">
    <property type="entry name" value="ABC_transporter-like_CS"/>
</dbReference>
<organism evidence="8 9">
    <name type="scientific">Bacteroides ovatus</name>
    <dbReference type="NCBI Taxonomy" id="28116"/>
    <lineage>
        <taxon>Bacteria</taxon>
        <taxon>Pseudomonadati</taxon>
        <taxon>Bacteroidota</taxon>
        <taxon>Bacteroidia</taxon>
        <taxon>Bacteroidales</taxon>
        <taxon>Bacteroidaceae</taxon>
        <taxon>Bacteroides</taxon>
    </lineage>
</organism>